<dbReference type="Proteomes" id="UP001165960">
    <property type="component" value="Unassembled WGS sequence"/>
</dbReference>
<comment type="caution">
    <text evidence="1">The sequence shown here is derived from an EMBL/GenBank/DDBJ whole genome shotgun (WGS) entry which is preliminary data.</text>
</comment>
<proteinExistence type="predicted"/>
<organism evidence="1 2">
    <name type="scientific">Entomophthora muscae</name>
    <dbReference type="NCBI Taxonomy" id="34485"/>
    <lineage>
        <taxon>Eukaryota</taxon>
        <taxon>Fungi</taxon>
        <taxon>Fungi incertae sedis</taxon>
        <taxon>Zoopagomycota</taxon>
        <taxon>Entomophthoromycotina</taxon>
        <taxon>Entomophthoromycetes</taxon>
        <taxon>Entomophthorales</taxon>
        <taxon>Entomophthoraceae</taxon>
        <taxon>Entomophthora</taxon>
    </lineage>
</organism>
<protein>
    <submittedName>
        <fullName evidence="1">Uncharacterized protein</fullName>
    </submittedName>
</protein>
<keyword evidence="2" id="KW-1185">Reference proteome</keyword>
<sequence>MSIRFCYAALVLALSGFSAVLDQSSAMLPDNKASFQINGPPQNYPIGQVYFQGTTYDYIDFGSRSVVYGPDIQAAPVWIIVSGFDDEGRPTLIEGQRVIFDRLPGDQEYSDLKRVNYVVVPSNYILNSHTDARSVRGNFTETSSAGRVYVNYPVVTRNSTVERGMVRVSKGWYQGEEVHYFDMGLTFGNATVAYQPQDSEGNLSGTPVTSTAPGQLDYTAFWKTYPILLPPSANTSNLSSVEAMLTIASRTYMPTPFTIYNRPLLRLNATPEDNSTFRTSDVPRMKADSQSQTQSSNAGGRSPLLPLQASLAMLLLLL</sequence>
<reference evidence="1" key="1">
    <citation type="submission" date="2022-04" db="EMBL/GenBank/DDBJ databases">
        <title>Genome of the entomopathogenic fungus Entomophthora muscae.</title>
        <authorList>
            <person name="Elya C."/>
            <person name="Lovett B.R."/>
            <person name="Lee E."/>
            <person name="Macias A.M."/>
            <person name="Hajek A.E."/>
            <person name="De Bivort B.L."/>
            <person name="Kasson M.T."/>
            <person name="De Fine Licht H.H."/>
            <person name="Stajich J.E."/>
        </authorList>
    </citation>
    <scope>NUCLEOTIDE SEQUENCE</scope>
    <source>
        <strain evidence="1">Berkeley</strain>
    </source>
</reference>
<accession>A0ACC2T568</accession>
<gene>
    <name evidence="1" type="ORF">DSO57_1015091</name>
</gene>
<evidence type="ECO:0000313" key="1">
    <source>
        <dbReference type="EMBL" id="KAJ9069788.1"/>
    </source>
</evidence>
<dbReference type="EMBL" id="QTSX02003609">
    <property type="protein sequence ID" value="KAJ9069788.1"/>
    <property type="molecule type" value="Genomic_DNA"/>
</dbReference>
<name>A0ACC2T568_9FUNG</name>
<evidence type="ECO:0000313" key="2">
    <source>
        <dbReference type="Proteomes" id="UP001165960"/>
    </source>
</evidence>